<reference evidence="1" key="1">
    <citation type="journal article" date="2020" name="bioRxiv">
        <title>A rank-normalized archaeal taxonomy based on genome phylogeny resolves widespread incomplete and uneven classifications.</title>
        <authorList>
            <person name="Rinke C."/>
            <person name="Chuvochina M."/>
            <person name="Mussig A.J."/>
            <person name="Chaumeil P.-A."/>
            <person name="Waite D.W."/>
            <person name="Whitman W.B."/>
            <person name="Parks D.H."/>
            <person name="Hugenholtz P."/>
        </authorList>
    </citation>
    <scope>NUCLEOTIDE SEQUENCE</scope>
    <source>
        <strain evidence="1">UBA8853</strain>
    </source>
</reference>
<dbReference type="AlphaFoldDB" id="A0A832TC49"/>
<evidence type="ECO:0000313" key="2">
    <source>
        <dbReference type="Proteomes" id="UP000619545"/>
    </source>
</evidence>
<dbReference type="Proteomes" id="UP000619545">
    <property type="component" value="Unassembled WGS sequence"/>
</dbReference>
<accession>A0A832TC49</accession>
<organism evidence="1 2">
    <name type="scientific">Methanopyrus kandleri</name>
    <dbReference type="NCBI Taxonomy" id="2320"/>
    <lineage>
        <taxon>Archaea</taxon>
        <taxon>Methanobacteriati</taxon>
        <taxon>Methanobacteriota</taxon>
        <taxon>Methanomada group</taxon>
        <taxon>Methanopyri</taxon>
        <taxon>Methanopyrales</taxon>
        <taxon>Methanopyraceae</taxon>
        <taxon>Methanopyrus</taxon>
    </lineage>
</organism>
<evidence type="ECO:0000313" key="1">
    <source>
        <dbReference type="EMBL" id="HII70103.1"/>
    </source>
</evidence>
<gene>
    <name evidence="1" type="ORF">HA336_02575</name>
</gene>
<protein>
    <submittedName>
        <fullName evidence="1">Uncharacterized protein</fullName>
    </submittedName>
</protein>
<dbReference type="EMBL" id="DUJS01000002">
    <property type="protein sequence ID" value="HII70103.1"/>
    <property type="molecule type" value="Genomic_DNA"/>
</dbReference>
<sequence>MSSGSSKVDTPVVELRGKSRAVSREVLLALEELEELNVKVVSAGVDLGEEDRPTFYAARFLDLPELEVDRRTAVRLLQGEEIPVDARPGHYRVIVGNVVLGVGKVGRDGKLRCRAPRKYARLRLW</sequence>
<dbReference type="RefSeq" id="WP_148679574.1">
    <property type="nucleotide sequence ID" value="NZ_DUJS01000002.1"/>
</dbReference>
<dbReference type="GeneID" id="41583398"/>
<comment type="caution">
    <text evidence="1">The sequence shown here is derived from an EMBL/GenBank/DDBJ whole genome shotgun (WGS) entry which is preliminary data.</text>
</comment>
<name>A0A832TC49_9EURY</name>
<proteinExistence type="predicted"/>